<dbReference type="SMART" id="SM00530">
    <property type="entry name" value="HTH_XRE"/>
    <property type="match status" value="1"/>
</dbReference>
<dbReference type="Proteomes" id="UP000030152">
    <property type="component" value="Unassembled WGS sequence"/>
</dbReference>
<dbReference type="AlphaFoldDB" id="A0A0A2LXN2"/>
<dbReference type="EMBL" id="JRLX01000039">
    <property type="protein sequence ID" value="KGO84734.1"/>
    <property type="molecule type" value="Genomic_DNA"/>
</dbReference>
<keyword evidence="1" id="KW-0238">DNA-binding</keyword>
<gene>
    <name evidence="3" type="ORF">Q765_19945</name>
</gene>
<evidence type="ECO:0000256" key="1">
    <source>
        <dbReference type="ARBA" id="ARBA00023125"/>
    </source>
</evidence>
<dbReference type="PROSITE" id="PS50943">
    <property type="entry name" value="HTH_CROC1"/>
    <property type="match status" value="1"/>
</dbReference>
<dbReference type="OrthoDB" id="798409at2"/>
<dbReference type="RefSeq" id="WP_020213874.1">
    <property type="nucleotide sequence ID" value="NZ_JRLX01000039.1"/>
</dbReference>
<dbReference type="Gene3D" id="1.10.260.40">
    <property type="entry name" value="lambda repressor-like DNA-binding domains"/>
    <property type="match status" value="1"/>
</dbReference>
<organism evidence="3 4">
    <name type="scientific">Flavobacterium rivuli WB 3.3-2 = DSM 21788</name>
    <dbReference type="NCBI Taxonomy" id="1121895"/>
    <lineage>
        <taxon>Bacteria</taxon>
        <taxon>Pseudomonadati</taxon>
        <taxon>Bacteroidota</taxon>
        <taxon>Flavobacteriia</taxon>
        <taxon>Flavobacteriales</taxon>
        <taxon>Flavobacteriaceae</taxon>
        <taxon>Flavobacterium</taxon>
    </lineage>
</organism>
<dbReference type="PANTHER" id="PTHR46558">
    <property type="entry name" value="TRACRIPTIONAL REGULATORY PROTEIN-RELATED-RELATED"/>
    <property type="match status" value="1"/>
</dbReference>
<comment type="caution">
    <text evidence="3">The sequence shown here is derived from an EMBL/GenBank/DDBJ whole genome shotgun (WGS) entry which is preliminary data.</text>
</comment>
<dbReference type="GO" id="GO:0003677">
    <property type="term" value="F:DNA binding"/>
    <property type="evidence" value="ECO:0007669"/>
    <property type="project" value="UniProtKB-KW"/>
</dbReference>
<keyword evidence="4" id="KW-1185">Reference proteome</keyword>
<evidence type="ECO:0000259" key="2">
    <source>
        <dbReference type="PROSITE" id="PS50943"/>
    </source>
</evidence>
<dbReference type="eggNOG" id="COG1476">
    <property type="taxonomic scope" value="Bacteria"/>
</dbReference>
<dbReference type="CDD" id="cd00093">
    <property type="entry name" value="HTH_XRE"/>
    <property type="match status" value="1"/>
</dbReference>
<dbReference type="PANTHER" id="PTHR46558:SF11">
    <property type="entry name" value="HTH-TYPE TRANSCRIPTIONAL REGULATOR XRE"/>
    <property type="match status" value="1"/>
</dbReference>
<dbReference type="SUPFAM" id="SSF47413">
    <property type="entry name" value="lambda repressor-like DNA-binding domains"/>
    <property type="match status" value="1"/>
</dbReference>
<reference evidence="3 4" key="1">
    <citation type="submission" date="2013-09" db="EMBL/GenBank/DDBJ databases">
        <authorList>
            <person name="Zeng Z."/>
            <person name="Chen C."/>
        </authorList>
    </citation>
    <scope>NUCLEOTIDE SEQUENCE [LARGE SCALE GENOMIC DNA]</scope>
    <source>
        <strain evidence="3 4">WB 3.3-2</strain>
    </source>
</reference>
<evidence type="ECO:0000313" key="3">
    <source>
        <dbReference type="EMBL" id="KGO84734.1"/>
    </source>
</evidence>
<dbReference type="Pfam" id="PF01381">
    <property type="entry name" value="HTH_3"/>
    <property type="match status" value="1"/>
</dbReference>
<sequence length="126" mass="14550">MEVVIEKIRNIRELKNLTQEHLADKLGITQAGYSKIEKGTTMLTYTKLRDIAVILGVRIEDILAFNNRGDFDSLTPSQTPDSVSAEANERYLLYKLYEDKLTLYKSLLDKTETELRMYKDKYGPLL</sequence>
<dbReference type="STRING" id="1121895.GCA_000378485_02706"/>
<dbReference type="InterPro" id="IPR001387">
    <property type="entry name" value="Cro/C1-type_HTH"/>
</dbReference>
<name>A0A0A2LXN2_9FLAO</name>
<proteinExistence type="predicted"/>
<protein>
    <recommendedName>
        <fullName evidence="2">HTH cro/C1-type domain-containing protein</fullName>
    </recommendedName>
</protein>
<accession>A0A0A2LXN2</accession>
<evidence type="ECO:0000313" key="4">
    <source>
        <dbReference type="Proteomes" id="UP000030152"/>
    </source>
</evidence>
<dbReference type="InterPro" id="IPR010982">
    <property type="entry name" value="Lambda_DNA-bd_dom_sf"/>
</dbReference>
<feature type="domain" description="HTH cro/C1-type" evidence="2">
    <location>
        <begin position="8"/>
        <end position="62"/>
    </location>
</feature>